<evidence type="ECO:0000313" key="2">
    <source>
        <dbReference type="EMBL" id="RMQ26733.1"/>
    </source>
</evidence>
<feature type="signal peptide" evidence="1">
    <location>
        <begin position="1"/>
        <end position="33"/>
    </location>
</feature>
<accession>A0A3M4KCK5</accession>
<feature type="chain" id="PRO_5018104138" description="Lipoprotein" evidence="1">
    <location>
        <begin position="34"/>
        <end position="343"/>
    </location>
</feature>
<evidence type="ECO:0000256" key="1">
    <source>
        <dbReference type="SAM" id="SignalP"/>
    </source>
</evidence>
<keyword evidence="1" id="KW-0732">Signal</keyword>
<dbReference type="AlphaFoldDB" id="A0A3M4KCK5"/>
<gene>
    <name evidence="2" type="ORF">ALQ08_02453</name>
</gene>
<proteinExistence type="predicted"/>
<evidence type="ECO:0008006" key="4">
    <source>
        <dbReference type="Google" id="ProtNLM"/>
    </source>
</evidence>
<sequence length="343" mass="36852">MMKFAMKRSDRVRNSGFKWLILLTLGMSSGAFAAQCPTHDFAGFFKEFSTNPQVQRAFTASPVVQQTVQPKGSAYQVVPRSLQAVDASTLSLLAAENVQKPGVSATVQSPNQAYIRDNKGKVLTILTFKQGDCWTLSRIEDWSLEKVLDAQDPSGKLSLAARAFKRGELFNQLGMETQSQSSTQLYVSALDSYLDGAEQGSAEAAFAAAAISLSGQAPRLENKKILGLLIYASKSVPEAGVALADFYCNEGDSEEARACLNPEKSLDALVRAARSGAPSALIQLGSAYEVGAIVPNDLPRAMACYKEAEKGGHEAASSNVERLRKKGITVDNDSHCLKAGRFL</sequence>
<dbReference type="Proteomes" id="UP000269044">
    <property type="component" value="Unassembled WGS sequence"/>
</dbReference>
<dbReference type="InterPro" id="IPR011990">
    <property type="entry name" value="TPR-like_helical_dom_sf"/>
</dbReference>
<dbReference type="InterPro" id="IPR006597">
    <property type="entry name" value="Sel1-like"/>
</dbReference>
<dbReference type="Gene3D" id="1.25.40.10">
    <property type="entry name" value="Tetratricopeptide repeat domain"/>
    <property type="match status" value="1"/>
</dbReference>
<dbReference type="SUPFAM" id="SSF81901">
    <property type="entry name" value="HCP-like"/>
    <property type="match status" value="1"/>
</dbReference>
<reference evidence="2 3" key="1">
    <citation type="submission" date="2018-08" db="EMBL/GenBank/DDBJ databases">
        <title>Recombination of ecologically and evolutionarily significant loci maintains genetic cohesion in the Pseudomonas syringae species complex.</title>
        <authorList>
            <person name="Dillon M."/>
            <person name="Thakur S."/>
            <person name="Almeida R.N.D."/>
            <person name="Weir B.S."/>
            <person name="Guttman D.S."/>
        </authorList>
    </citation>
    <scope>NUCLEOTIDE SEQUENCE [LARGE SCALE GENOMIC DNA]</scope>
    <source>
        <strain evidence="2 3">ICMP 13052</strain>
    </source>
</reference>
<name>A0A3M4KCK5_9PSED</name>
<organism evidence="2 3">
    <name type="scientific">Pseudomonas syringae pv. delphinii</name>
    <dbReference type="NCBI Taxonomy" id="192088"/>
    <lineage>
        <taxon>Bacteria</taxon>
        <taxon>Pseudomonadati</taxon>
        <taxon>Pseudomonadota</taxon>
        <taxon>Gammaproteobacteria</taxon>
        <taxon>Pseudomonadales</taxon>
        <taxon>Pseudomonadaceae</taxon>
        <taxon>Pseudomonas</taxon>
    </lineage>
</organism>
<dbReference type="EMBL" id="RBRA01000075">
    <property type="protein sequence ID" value="RMQ26733.1"/>
    <property type="molecule type" value="Genomic_DNA"/>
</dbReference>
<evidence type="ECO:0000313" key="3">
    <source>
        <dbReference type="Proteomes" id="UP000269044"/>
    </source>
</evidence>
<protein>
    <recommendedName>
        <fullName evidence="4">Lipoprotein</fullName>
    </recommendedName>
</protein>
<dbReference type="SMART" id="SM00671">
    <property type="entry name" value="SEL1"/>
    <property type="match status" value="1"/>
</dbReference>
<comment type="caution">
    <text evidence="2">The sequence shown here is derived from an EMBL/GenBank/DDBJ whole genome shotgun (WGS) entry which is preliminary data.</text>
</comment>